<sequence>MIQKTMILVILLALFTPSAFAADSDIRMRVIANSDTETDQSQKEALFKEIQPALIQLLGHEPLTRRELADRLKENLFEIQQLVDKKAQLLMPEQTVTTTFEPHTFPDGQTYLTLVVTIGKGEGQNWWCTFFPELCGTVTLQEEENDECENDLSPEKTVSKKEVKVESFIVNWISDKWNRFNEKRG</sequence>
<protein>
    <submittedName>
        <fullName evidence="2">Stage II sporulation protein R</fullName>
    </submittedName>
</protein>
<feature type="signal peptide" evidence="1">
    <location>
        <begin position="1"/>
        <end position="21"/>
    </location>
</feature>
<evidence type="ECO:0000313" key="2">
    <source>
        <dbReference type="EMBL" id="MFD2910249.1"/>
    </source>
</evidence>
<gene>
    <name evidence="2" type="ORF">ACFS5P_00015</name>
</gene>
<keyword evidence="1" id="KW-0732">Signal</keyword>
<dbReference type="Proteomes" id="UP001597561">
    <property type="component" value="Unassembled WGS sequence"/>
</dbReference>
<accession>A0ABW5ZBH0</accession>
<dbReference type="RefSeq" id="WP_204728187.1">
    <property type="nucleotide sequence ID" value="NZ_JAFBDK010000002.1"/>
</dbReference>
<evidence type="ECO:0000256" key="1">
    <source>
        <dbReference type="SAM" id="SignalP"/>
    </source>
</evidence>
<dbReference type="Pfam" id="PF09551">
    <property type="entry name" value="Spore_II_R"/>
    <property type="match status" value="1"/>
</dbReference>
<evidence type="ECO:0000313" key="3">
    <source>
        <dbReference type="Proteomes" id="UP001597561"/>
    </source>
</evidence>
<feature type="chain" id="PRO_5045616096" evidence="1">
    <location>
        <begin position="22"/>
        <end position="185"/>
    </location>
</feature>
<organism evidence="2 3">
    <name type="scientific">Jeotgalibacillus terrae</name>
    <dbReference type="NCBI Taxonomy" id="587735"/>
    <lineage>
        <taxon>Bacteria</taxon>
        <taxon>Bacillati</taxon>
        <taxon>Bacillota</taxon>
        <taxon>Bacilli</taxon>
        <taxon>Bacillales</taxon>
        <taxon>Caryophanaceae</taxon>
        <taxon>Jeotgalibacillus</taxon>
    </lineage>
</organism>
<keyword evidence="3" id="KW-1185">Reference proteome</keyword>
<name>A0ABW5ZBH0_9BACL</name>
<comment type="caution">
    <text evidence="2">The sequence shown here is derived from an EMBL/GenBank/DDBJ whole genome shotgun (WGS) entry which is preliminary data.</text>
</comment>
<dbReference type="EMBL" id="JBHUPG010000001">
    <property type="protein sequence ID" value="MFD2910249.1"/>
    <property type="molecule type" value="Genomic_DNA"/>
</dbReference>
<reference evidence="3" key="1">
    <citation type="journal article" date="2019" name="Int. J. Syst. Evol. Microbiol.">
        <title>The Global Catalogue of Microorganisms (GCM) 10K type strain sequencing project: providing services to taxonomists for standard genome sequencing and annotation.</title>
        <authorList>
            <consortium name="The Broad Institute Genomics Platform"/>
            <consortium name="The Broad Institute Genome Sequencing Center for Infectious Disease"/>
            <person name="Wu L."/>
            <person name="Ma J."/>
        </authorList>
    </citation>
    <scope>NUCLEOTIDE SEQUENCE [LARGE SCALE GENOMIC DNA]</scope>
    <source>
        <strain evidence="3">KCTC 13528</strain>
    </source>
</reference>
<dbReference type="InterPro" id="IPR014202">
    <property type="entry name" value="Spore_II_R"/>
</dbReference>
<proteinExistence type="predicted"/>